<comment type="caution">
    <text evidence="16">The sequence shown here is derived from an EMBL/GenBank/DDBJ whole genome shotgun (WGS) entry which is preliminary data.</text>
</comment>
<evidence type="ECO:0000256" key="9">
    <source>
        <dbReference type="ARBA" id="ARBA00023136"/>
    </source>
</evidence>
<dbReference type="Pfam" id="PF05658">
    <property type="entry name" value="YadA_head"/>
    <property type="match status" value="19"/>
</dbReference>
<dbReference type="InterPro" id="IPR011049">
    <property type="entry name" value="Serralysin-like_metalloprot_C"/>
</dbReference>
<feature type="domain" description="Trimeric autotransporter adhesin YadA-like head" evidence="13">
    <location>
        <begin position="478"/>
        <end position="500"/>
    </location>
</feature>
<feature type="domain" description="Trimeric autotransporter adhesin YadA-like head" evidence="13">
    <location>
        <begin position="1203"/>
        <end position="1227"/>
    </location>
</feature>
<organism evidence="16 17">
    <name type="scientific">Neisseria weixii</name>
    <dbReference type="NCBI Taxonomy" id="1853276"/>
    <lineage>
        <taxon>Bacteria</taxon>
        <taxon>Pseudomonadati</taxon>
        <taxon>Pseudomonadota</taxon>
        <taxon>Betaproteobacteria</taxon>
        <taxon>Neisseriales</taxon>
        <taxon>Neisseriaceae</taxon>
        <taxon>Neisseria</taxon>
    </lineage>
</organism>
<evidence type="ECO:0000313" key="17">
    <source>
        <dbReference type="Proteomes" id="UP000272412"/>
    </source>
</evidence>
<dbReference type="InterPro" id="IPR008635">
    <property type="entry name" value="Coiled_stalk_dom"/>
</dbReference>
<feature type="domain" description="Trimeric autotransporter adhesin YadA-like stalk" evidence="14">
    <location>
        <begin position="2340"/>
        <end position="2378"/>
    </location>
</feature>
<evidence type="ECO:0000256" key="8">
    <source>
        <dbReference type="ARBA" id="ARBA00022927"/>
    </source>
</evidence>
<dbReference type="GO" id="GO:0015031">
    <property type="term" value="P:protein transport"/>
    <property type="evidence" value="ECO:0007669"/>
    <property type="project" value="UniProtKB-KW"/>
</dbReference>
<feature type="domain" description="Trimeric autotransporter adhesin YadA-like head" evidence="13">
    <location>
        <begin position="954"/>
        <end position="979"/>
    </location>
</feature>
<dbReference type="Gene3D" id="1.20.5.170">
    <property type="match status" value="5"/>
</dbReference>
<evidence type="ECO:0000256" key="1">
    <source>
        <dbReference type="ARBA" id="ARBA00004241"/>
    </source>
</evidence>
<dbReference type="OrthoDB" id="1632057at2"/>
<evidence type="ECO:0000256" key="10">
    <source>
        <dbReference type="ARBA" id="ARBA00023237"/>
    </source>
</evidence>
<feature type="domain" description="Trimeric autotransporter adhesin YadA-like stalk" evidence="14">
    <location>
        <begin position="844"/>
        <end position="886"/>
    </location>
</feature>
<feature type="domain" description="Trimeric autotransporter adhesin YadA-like stalk" evidence="14">
    <location>
        <begin position="1958"/>
        <end position="1994"/>
    </location>
</feature>
<dbReference type="InterPro" id="IPR008640">
    <property type="entry name" value="Adhesin_Head_dom"/>
</dbReference>
<feature type="domain" description="Trimeric autotransporter adhesin YadA-like head" evidence="13">
    <location>
        <begin position="273"/>
        <end position="295"/>
    </location>
</feature>
<evidence type="ECO:0000256" key="5">
    <source>
        <dbReference type="ARBA" id="ARBA00022452"/>
    </source>
</evidence>
<feature type="domain" description="Trimeric autotransporter adhesin YadA-like head" evidence="13">
    <location>
        <begin position="996"/>
        <end position="1020"/>
    </location>
</feature>
<keyword evidence="10" id="KW-0998">Cell outer membrane</keyword>
<keyword evidence="17" id="KW-1185">Reference proteome</keyword>
<evidence type="ECO:0000256" key="11">
    <source>
        <dbReference type="SAM" id="Phobius"/>
    </source>
</evidence>
<evidence type="ECO:0000256" key="7">
    <source>
        <dbReference type="ARBA" id="ARBA00022729"/>
    </source>
</evidence>
<evidence type="ECO:0000313" key="16">
    <source>
        <dbReference type="EMBL" id="RPD84188.1"/>
    </source>
</evidence>
<evidence type="ECO:0008006" key="18">
    <source>
        <dbReference type="Google" id="ProtNLM"/>
    </source>
</evidence>
<evidence type="ECO:0000259" key="13">
    <source>
        <dbReference type="Pfam" id="PF05658"/>
    </source>
</evidence>
<feature type="domain" description="Trimeric autotransporter adhesin YadA-like stalk" evidence="14">
    <location>
        <begin position="1301"/>
        <end position="1339"/>
    </location>
</feature>
<evidence type="ECO:0000256" key="2">
    <source>
        <dbReference type="ARBA" id="ARBA00004442"/>
    </source>
</evidence>
<proteinExistence type="inferred from homology"/>
<feature type="domain" description="Trimeric autotransporter adhesin YadA-like stalk" evidence="14">
    <location>
        <begin position="1425"/>
        <end position="1461"/>
    </location>
</feature>
<feature type="domain" description="Trimeric autotransporter adhesin YadA-like head" evidence="13">
    <location>
        <begin position="1161"/>
        <end position="1188"/>
    </location>
</feature>
<feature type="domain" description="Trimeric autotransporter adhesin YadA-like head" evidence="13">
    <location>
        <begin position="138"/>
        <end position="162"/>
    </location>
</feature>
<evidence type="ECO:0000259" key="15">
    <source>
        <dbReference type="Pfam" id="PF13018"/>
    </source>
</evidence>
<dbReference type="Pfam" id="PF05662">
    <property type="entry name" value="YadA_stalk"/>
    <property type="match status" value="9"/>
</dbReference>
<keyword evidence="6 11" id="KW-0812">Transmembrane</keyword>
<dbReference type="Gene3D" id="2.150.10.10">
    <property type="entry name" value="Serralysin-like metalloprotease, C-terminal"/>
    <property type="match status" value="9"/>
</dbReference>
<feature type="domain" description="Trimeric autotransporter adhesin YadA-like head" evidence="13">
    <location>
        <begin position="926"/>
        <end position="952"/>
    </location>
</feature>
<evidence type="ECO:0000256" key="6">
    <source>
        <dbReference type="ARBA" id="ARBA00022692"/>
    </source>
</evidence>
<feature type="transmembrane region" description="Helical" evidence="11">
    <location>
        <begin position="52"/>
        <end position="76"/>
    </location>
</feature>
<comment type="subcellular location">
    <subcellularLocation>
        <location evidence="2">Cell outer membrane</location>
    </subcellularLocation>
    <subcellularLocation>
        <location evidence="1">Cell surface</location>
    </subcellularLocation>
</comment>
<dbReference type="EMBL" id="RPFL01000040">
    <property type="protein sequence ID" value="RPD84188.1"/>
    <property type="molecule type" value="Genomic_DNA"/>
</dbReference>
<keyword evidence="11" id="KW-1133">Transmembrane helix</keyword>
<feature type="domain" description="Trimeric autotransporter adhesin YadA-like head" evidence="13">
    <location>
        <begin position="523"/>
        <end position="543"/>
    </location>
</feature>
<feature type="domain" description="Trimeric autotransporter adhesin YadA-like C-terminal membrane anchor" evidence="12">
    <location>
        <begin position="2408"/>
        <end position="2468"/>
    </location>
</feature>
<feature type="domain" description="Trimeric autotransporter adhesin YadA-like stalk" evidence="14">
    <location>
        <begin position="1676"/>
        <end position="1711"/>
    </location>
</feature>
<evidence type="ECO:0000259" key="14">
    <source>
        <dbReference type="Pfam" id="PF05662"/>
    </source>
</evidence>
<dbReference type="InterPro" id="IPR005594">
    <property type="entry name" value="YadA_C"/>
</dbReference>
<protein>
    <recommendedName>
        <fullName evidence="18">Adhesin</fullName>
    </recommendedName>
</protein>
<feature type="domain" description="Trimeric autotransporter adhesin YadA-like head" evidence="13">
    <location>
        <begin position="97"/>
        <end position="120"/>
    </location>
</feature>
<feature type="domain" description="Trimeric autotransporter adhesin YadA-like stalk" evidence="14">
    <location>
        <begin position="2056"/>
        <end position="2094"/>
    </location>
</feature>
<sequence>MNKSYRSIWNESLGAWVAVSEIENAKGKPAGSQMSRTQEGAHCLSNNRVNKLYSLAGCGWSALALNFALITGFALLPASEAVAATCTQNDATLPATSNTNSFACGSGANASGNNAVAIGQSVSATTDVAFAAGFSSVASGAASLAIGDRAKAVNVQGIAIGQLAEASSGWDISIGRNAGSNPVQISPEARNVAIGDGALRYGTGANNNIGLGTDAGAGLNGAGNVILGTYANATQAVDAAVRAGTPENQIEVKSITVTASGSTNINSVKSVTASNSVVIGNRALATSAGSVAVGQTAKGLGATTVAVGNSSRSLGNNAVAVGNTANAGAAGAIAIGQHANYQQSTSSYRPTGANSIAVGVRSNSSAMRSIAIGTDALAEKATVTGGKIYDKAGTEYNASVAGSLLKAENSIAIGAYSVVRGTNAAAIGQASEAIGQNSFAGGNDVHAIGKSSLALGDGARSENDSTIAIGYVARSTHQNSTAIGNDAQSSATGALAIGKGTRATGTGNVVLGVDSKGETASVVAIGNTSLANQENSVAIGNKATAQGTGNVAIGTNSGNVDIQTYSGIVGNNTVFVGVDAGRNATGNQGQVAVGWQAGQGSVGTFNVASGYQAGQFINGSNNVAIGKQAGQGTAVPRVSASDTVAIGTETKATANNAIAIGKGAQATGLQSISIGVGNIVSGTNSGALGDPSHITGTGTYAIGNDNGTVDNPIAADNAGVFGNLNLMTADADNSRAIGNYNHITTDSTYVLGSGINSDPAGNTLGTTAANSVYLGNDSQVADGAANAAGTLFNTDILNVTGSTTSAGATGTVNSAVINGITYTGFAGQTAVGAVTVGAADSERRLQNVAAGEISATSTDAINGSQLYIVTKGLQDAQTHYYSVNDGGTESANYDNTGATGLNAMAAGVAAQATAVNATAVGHLANASADNATVLGNEATATAKDTVAVGQSADATADSAVAVGKSAQSTGNFAVSIGLDSKATNNGAVAMGSGAVADNTYTVAIGNDAQALQDGATALGRLAKAESEKSLALGTKSQVTSLNGIAIGVDAKALGGTTGTTKTGNIAIGNAAQTESNDSVVIGTNTQATVSAENAIVIGKNAAANNGGGNNSVAIGKDAVVTANGSIALGEEAKATAFTTATGVNVPDAGMITAIGYKAAGSGIGSLALGSNASTTQNAIYSVAIGNGATAGSTDASGAALRGGRYGVAVGNSAKAIADNSAAFGPSAQAQNTGSLALGHSAIASVNSGVALGANSLADVAGGMVGADPLLAASDKNNSTWTSSALYGAVSVGSSVHGITRQITNLAAGTADTDAVNVAQLKAAGFNLATSASDGEQVDNTAATEDTKVPNGETVTVDAGKNIKITQSANKISVATKEDVEFTTVTVKDAAGNITDIKGNSLTITPASGNPVSLTSDGLNNGGNVVSGVANGVADNDAATVAQVKAAMTEVEKGTNVSSVTSTTGANGQTVYTVNADGAKASAGSNAVTVTAGAKDSNNVTDYAVDLSEASKTSLAKADSALQSFTTSVNGTTAETIDQTNKQVNFVNGTGTTARNSSGDITFDVNKSGLTSAADGTVTADEPGDNFATAANVADAINKASKAAKTEVVAGSNIEVDSETGNDGQTIYTVKTADSLTVESITADGTVLSSDGLTITPAGGNPVSLSESGLNNGGNVISGVANGVADDDAVNMAQLNAAAAASANKVAAGDNIEVSEKQNDDGSTTYTVATAKNVSFDSVTAGDAVLNQDGVKVGNDVALASDGLKAGSLTVGTNGKISGLEDGSIAAGSKEAVNGSQLYGTADSVANALGGGSAVNADGTVSAPAYTIIDPATGNSSVANNVGDALTKLNGAVNSPLTFAGDSGSNVERKLGTTVNLKGGATGNLTDNNIAVVANGTDTLSIKLAETVNLGSNGSVTTGQTVLNNDGVKVGDSVALTSDGLKAGDVNITSAGIDAGNKQIGGVKAGEQDTDAVNVAQLKAAAAASANKVAAGDNIEVSEKQNDDGSTTYTVATAKNVNFDSVTAGTGANRVVLDDAGVSVGGNTYISGNGINANNQKVTNVASGSVAAGSTDAVNGGQLHNTAASVANVFGGNAMVNPDGSVSMSNIGGTGANNVNDAIAAVNRAAVEAKTTVSTGDNIVVAQSTNADGSTNYTVATEKDVNFNSVTAGTGANRVVLDDAGVSVGGNTYISGNGVNANNQKVTNVAAGNVAAGSTDAVNGGQLYDTAVSVANVLGGNATVNPGGSVSMSNIGGTGANNVDDAIKAVNQTAVKAKTTVNAGDNIVVAQSTNTDGSANYTVSTAKDLVVDSVTAGDTVLSGTGLSIANGPSITADGLDAGDKKITNVADGEISATSKDAVNGSQLHQTNEAINSVANYTVNMGNQLNQRIDSAERRANAGAAAAMAVAGLPQAYLPGKSMVAVAGSAYRGESGYALGYSSISDNGNWVIKGSATGNSRGHYGATAGVGYQW</sequence>
<dbReference type="SUPFAM" id="SSF54523">
    <property type="entry name" value="Pili subunits"/>
    <property type="match status" value="1"/>
</dbReference>
<feature type="domain" description="Trimeric autotransporter adhesin YadA-like head" evidence="13">
    <location>
        <begin position="301"/>
        <end position="323"/>
    </location>
</feature>
<feature type="domain" description="Trimeric autotransporter adhesin YadA-like head" evidence="13">
    <location>
        <begin position="1108"/>
        <end position="1129"/>
    </location>
</feature>
<feature type="domain" description="ESPR" evidence="15">
    <location>
        <begin position="1"/>
        <end position="42"/>
    </location>
</feature>
<keyword evidence="4" id="KW-0813">Transport</keyword>
<dbReference type="SUPFAM" id="SSF101967">
    <property type="entry name" value="Adhesin YadA, collagen-binding domain"/>
    <property type="match status" value="12"/>
</dbReference>
<keyword evidence="8" id="KW-0653">Protein transport</keyword>
<dbReference type="GO" id="GO:0009986">
    <property type="term" value="C:cell surface"/>
    <property type="evidence" value="ECO:0007669"/>
    <property type="project" value="UniProtKB-SubCell"/>
</dbReference>
<evidence type="ECO:0000259" key="12">
    <source>
        <dbReference type="Pfam" id="PF03895"/>
    </source>
</evidence>
<feature type="domain" description="Trimeric autotransporter adhesin YadA-like head" evidence="13">
    <location>
        <begin position="1229"/>
        <end position="1255"/>
    </location>
</feature>
<evidence type="ECO:0000256" key="4">
    <source>
        <dbReference type="ARBA" id="ARBA00022448"/>
    </source>
</evidence>
<dbReference type="Proteomes" id="UP000272412">
    <property type="component" value="Unassembled WGS sequence"/>
</dbReference>
<gene>
    <name evidence="16" type="ORF">EGK74_11305</name>
</gene>
<accession>A0A3N4MLW4</accession>
<evidence type="ECO:0000256" key="3">
    <source>
        <dbReference type="ARBA" id="ARBA00005848"/>
    </source>
</evidence>
<dbReference type="Gene3D" id="3.30.1300.30">
    <property type="entry name" value="GSPII I/J protein-like"/>
    <property type="match status" value="1"/>
</dbReference>
<feature type="domain" description="Trimeric autotransporter adhesin YadA-like stalk" evidence="14">
    <location>
        <begin position="2200"/>
        <end position="2242"/>
    </location>
</feature>
<dbReference type="InterPro" id="IPR024973">
    <property type="entry name" value="ESPR"/>
</dbReference>
<dbReference type="Pfam" id="PF03895">
    <property type="entry name" value="YadA_anchor"/>
    <property type="match status" value="1"/>
</dbReference>
<keyword evidence="5" id="KW-1134">Transmembrane beta strand</keyword>
<dbReference type="Pfam" id="PF13018">
    <property type="entry name" value="ESPR"/>
    <property type="match status" value="1"/>
</dbReference>
<feature type="domain" description="Trimeric autotransporter adhesin YadA-like head" evidence="13">
    <location>
        <begin position="898"/>
        <end position="922"/>
    </location>
</feature>
<feature type="domain" description="Trimeric autotransporter adhesin YadA-like stalk" evidence="14">
    <location>
        <begin position="1775"/>
        <end position="1818"/>
    </location>
</feature>
<comment type="similarity">
    <text evidence="3">Belongs to the autotransporter-2 (AT-2) (TC 1.B.40) family.</text>
</comment>
<feature type="domain" description="Trimeric autotransporter adhesin YadA-like head" evidence="13">
    <location>
        <begin position="640"/>
        <end position="664"/>
    </location>
</feature>
<feature type="domain" description="Trimeric autotransporter adhesin YadA-like head" evidence="13">
    <location>
        <begin position="1024"/>
        <end position="1049"/>
    </location>
</feature>
<feature type="domain" description="Trimeric autotransporter adhesin YadA-like head" evidence="13">
    <location>
        <begin position="351"/>
        <end position="376"/>
    </location>
</feature>
<keyword evidence="9 11" id="KW-0472">Membrane</keyword>
<dbReference type="RefSeq" id="WP_123804848.1">
    <property type="nucleotide sequence ID" value="NZ_RPFL01000040.1"/>
</dbReference>
<dbReference type="CDD" id="cd12820">
    <property type="entry name" value="LbR_YadA-like"/>
    <property type="match status" value="2"/>
</dbReference>
<dbReference type="Gene3D" id="2.20.70.140">
    <property type="match status" value="4"/>
</dbReference>
<dbReference type="Gene3D" id="6.10.250.2040">
    <property type="match status" value="2"/>
</dbReference>
<keyword evidence="7" id="KW-0732">Signal</keyword>
<reference evidence="16 17" key="1">
    <citation type="submission" date="2018-11" db="EMBL/GenBank/DDBJ databases">
        <title>Neisseria weixii sp. nov. isolated from the rectal contents of plateau pika (Ochotona cruzoniae).</title>
        <authorList>
            <person name="Zhang G."/>
        </authorList>
    </citation>
    <scope>NUCLEOTIDE SEQUENCE [LARGE SCALE GENOMIC DNA]</scope>
    <source>
        <strain evidence="16 17">10009</strain>
    </source>
</reference>
<dbReference type="InterPro" id="IPR045584">
    <property type="entry name" value="Pilin-like"/>
</dbReference>
<feature type="domain" description="Trimeric autotransporter adhesin YadA-like head" evidence="13">
    <location>
        <begin position="1065"/>
        <end position="1085"/>
    </location>
</feature>
<feature type="domain" description="Trimeric autotransporter adhesin YadA-like head" evidence="13">
    <location>
        <begin position="447"/>
        <end position="471"/>
    </location>
</feature>
<dbReference type="GO" id="GO:0009279">
    <property type="term" value="C:cell outer membrane"/>
    <property type="evidence" value="ECO:0007669"/>
    <property type="project" value="UniProtKB-SubCell"/>
</dbReference>
<name>A0A3N4MLW4_9NEIS</name>